<gene>
    <name evidence="2" type="ORF">RclHR1_09030006</name>
</gene>
<accession>A0A2Z6S314</accession>
<comment type="caution">
    <text evidence="2">The sequence shown here is derived from an EMBL/GenBank/DDBJ whole genome shotgun (WGS) entry which is preliminary data.</text>
</comment>
<protein>
    <submittedName>
        <fullName evidence="2">Uncharacterized protein</fullName>
    </submittedName>
</protein>
<reference evidence="2 3" key="1">
    <citation type="submission" date="2017-11" db="EMBL/GenBank/DDBJ databases">
        <title>The genome of Rhizophagus clarus HR1 reveals common genetic basis of auxotrophy among arbuscular mycorrhizal fungi.</title>
        <authorList>
            <person name="Kobayashi Y."/>
        </authorList>
    </citation>
    <scope>NUCLEOTIDE SEQUENCE [LARGE SCALE GENOMIC DNA]</scope>
    <source>
        <strain evidence="2 3">HR1</strain>
    </source>
</reference>
<dbReference type="EMBL" id="BEXD01004319">
    <property type="protein sequence ID" value="GBC09674.1"/>
    <property type="molecule type" value="Genomic_DNA"/>
</dbReference>
<dbReference type="Proteomes" id="UP000247702">
    <property type="component" value="Unassembled WGS sequence"/>
</dbReference>
<evidence type="ECO:0000256" key="1">
    <source>
        <dbReference type="SAM" id="MobiDB-lite"/>
    </source>
</evidence>
<keyword evidence="3" id="KW-1185">Reference proteome</keyword>
<name>A0A2Z6S314_9GLOM</name>
<evidence type="ECO:0000313" key="3">
    <source>
        <dbReference type="Proteomes" id="UP000247702"/>
    </source>
</evidence>
<organism evidence="2 3">
    <name type="scientific">Rhizophagus clarus</name>
    <dbReference type="NCBI Taxonomy" id="94130"/>
    <lineage>
        <taxon>Eukaryota</taxon>
        <taxon>Fungi</taxon>
        <taxon>Fungi incertae sedis</taxon>
        <taxon>Mucoromycota</taxon>
        <taxon>Glomeromycotina</taxon>
        <taxon>Glomeromycetes</taxon>
        <taxon>Glomerales</taxon>
        <taxon>Glomeraceae</taxon>
        <taxon>Rhizophagus</taxon>
    </lineage>
</organism>
<dbReference type="AlphaFoldDB" id="A0A2Z6S314"/>
<evidence type="ECO:0000313" key="2">
    <source>
        <dbReference type="EMBL" id="GBC09674.1"/>
    </source>
</evidence>
<feature type="region of interest" description="Disordered" evidence="1">
    <location>
        <begin position="66"/>
        <end position="93"/>
    </location>
</feature>
<sequence length="121" mass="13860">MKKERLTGLNTFAQNEEVEKSAIRVTKAKFEGNISKTHHRRGNTQSQNLNNKDIYSTSNYELLESKSQSISPSVNNENSTKDESQHCNDGELYGEESHNLLRSVHKKYTLIAVRSEEFGRE</sequence>
<proteinExistence type="predicted"/>
<feature type="compositionally biased region" description="Polar residues" evidence="1">
    <location>
        <begin position="66"/>
        <end position="78"/>
    </location>
</feature>
<feature type="compositionally biased region" description="Basic and acidic residues" evidence="1">
    <location>
        <begin position="79"/>
        <end position="93"/>
    </location>
</feature>